<keyword evidence="6" id="KW-0028">Amino-acid biosynthesis</keyword>
<evidence type="ECO:0000256" key="6">
    <source>
        <dbReference type="ARBA" id="ARBA00022605"/>
    </source>
</evidence>
<dbReference type="Gene3D" id="3.90.1380.10">
    <property type="entry name" value="Threonine synthase, N-terminal domain"/>
    <property type="match status" value="1"/>
</dbReference>
<feature type="domain" description="Tryptophan synthase beta chain-like PALP" evidence="13">
    <location>
        <begin position="81"/>
        <end position="366"/>
    </location>
</feature>
<evidence type="ECO:0000256" key="8">
    <source>
        <dbReference type="ARBA" id="ARBA00022898"/>
    </source>
</evidence>
<dbReference type="InterPro" id="IPR051166">
    <property type="entry name" value="Threonine_Synthase"/>
</dbReference>
<dbReference type="GO" id="GO:0009088">
    <property type="term" value="P:threonine biosynthetic process"/>
    <property type="evidence" value="ECO:0007669"/>
    <property type="project" value="UniProtKB-UniRule"/>
</dbReference>
<dbReference type="Gene3D" id="3.40.50.1100">
    <property type="match status" value="2"/>
</dbReference>
<dbReference type="NCBIfam" id="TIGR00260">
    <property type="entry name" value="thrC"/>
    <property type="match status" value="1"/>
</dbReference>
<dbReference type="PANTHER" id="PTHR42690:SF1">
    <property type="entry name" value="THREONINE SYNTHASE-LIKE 2"/>
    <property type="match status" value="1"/>
</dbReference>
<dbReference type="GO" id="GO:0004795">
    <property type="term" value="F:threonine synthase activity"/>
    <property type="evidence" value="ECO:0007669"/>
    <property type="project" value="UniProtKB-UniRule"/>
</dbReference>
<feature type="domain" description="Threonine synthase N-terminal" evidence="14">
    <location>
        <begin position="3"/>
        <end position="76"/>
    </location>
</feature>
<dbReference type="AlphaFoldDB" id="A0A7G9SA48"/>
<feature type="modified residue" description="N6-(pyridoxal phosphate)lysine" evidence="12">
    <location>
        <position position="107"/>
    </location>
</feature>
<dbReference type="Proteomes" id="UP000515955">
    <property type="component" value="Chromosome"/>
</dbReference>
<dbReference type="PROSITE" id="PS00165">
    <property type="entry name" value="DEHYDRATASE_SER_THR"/>
    <property type="match status" value="1"/>
</dbReference>
<accession>A0A7G9SA48</accession>
<sequence>MNFVSTRGGANPVSLSDAIRRGAAPDGGLYCPTAIPRCDVASAAGLALPDFAARFLAPYFAGDRLEPLLGEICAESLAIDTPLASPDPHQAGLFALELFHGPTGAFKDFGARFLMACYDRRADGDEPLSVLAATSGDTGGAVGCAAEGRGGLSTVILYPEGRVSPFQERQLTCWSAPVRALRVAGDFDDCQRLVKAAFANEALTAKHGLTSANSINLGRLLPQAAYLAHAVHRLHARTGVEPGLVIPTGNLGHGFAALLARASGAPLGPLVLATNANRTLTEWDRTGEYRPRPSLATIANAMDVGAPSNFERLIDLPADLRALRVDHVEDETIRARIVGDFERSGYLWCPHSAVAAETYARLSDAERAGRPWIIAATAHPYKFSDVIEPLIGQSIAPPPALAAILERPTESRRIDASLQSLSAAL</sequence>
<dbReference type="InterPro" id="IPR036052">
    <property type="entry name" value="TrpB-like_PALP_sf"/>
</dbReference>
<evidence type="ECO:0000256" key="3">
    <source>
        <dbReference type="ARBA" id="ARBA00005517"/>
    </source>
</evidence>
<evidence type="ECO:0000256" key="10">
    <source>
        <dbReference type="ARBA" id="ARBA00049144"/>
    </source>
</evidence>
<evidence type="ECO:0000256" key="11">
    <source>
        <dbReference type="NCBIfam" id="TIGR00260"/>
    </source>
</evidence>
<evidence type="ECO:0000259" key="13">
    <source>
        <dbReference type="Pfam" id="PF00291"/>
    </source>
</evidence>
<comment type="cofactor">
    <cofactor evidence="1 12">
        <name>pyridoxal 5'-phosphate</name>
        <dbReference type="ChEBI" id="CHEBI:597326"/>
    </cofactor>
</comment>
<keyword evidence="7" id="KW-0791">Threonine biosynthesis</keyword>
<dbReference type="InterPro" id="IPR004450">
    <property type="entry name" value="Thr_synthase-like"/>
</dbReference>
<keyword evidence="16" id="KW-1185">Reference proteome</keyword>
<dbReference type="EMBL" id="CP060717">
    <property type="protein sequence ID" value="QNN64723.1"/>
    <property type="molecule type" value="Genomic_DNA"/>
</dbReference>
<proteinExistence type="inferred from homology"/>
<dbReference type="UniPathway" id="UPA00050">
    <property type="reaction ID" value="UER00065"/>
</dbReference>
<keyword evidence="9 15" id="KW-0456">Lyase</keyword>
<evidence type="ECO:0000313" key="15">
    <source>
        <dbReference type="EMBL" id="QNN64723.1"/>
    </source>
</evidence>
<dbReference type="PANTHER" id="PTHR42690">
    <property type="entry name" value="THREONINE SYNTHASE FAMILY MEMBER"/>
    <property type="match status" value="1"/>
</dbReference>
<evidence type="ECO:0000259" key="14">
    <source>
        <dbReference type="Pfam" id="PF14821"/>
    </source>
</evidence>
<comment type="similarity">
    <text evidence="3">Belongs to the threonine synthase family.</text>
</comment>
<reference evidence="15 16" key="1">
    <citation type="submission" date="2020-08" db="EMBL/GenBank/DDBJ databases">
        <title>Genome sequence of Sphingomonas rhizophila KACC 19189T.</title>
        <authorList>
            <person name="Hyun D.-W."/>
            <person name="Bae J.-W."/>
        </authorList>
    </citation>
    <scope>NUCLEOTIDE SEQUENCE [LARGE SCALE GENOMIC DNA]</scope>
    <source>
        <strain evidence="15 16">KACC 19189</strain>
    </source>
</reference>
<gene>
    <name evidence="15" type="primary">thrC</name>
    <name evidence="15" type="ORF">H9L12_10695</name>
</gene>
<evidence type="ECO:0000256" key="5">
    <source>
        <dbReference type="ARBA" id="ARBA00018679"/>
    </source>
</evidence>
<evidence type="ECO:0000256" key="9">
    <source>
        <dbReference type="ARBA" id="ARBA00023239"/>
    </source>
</evidence>
<dbReference type="GO" id="GO:0030170">
    <property type="term" value="F:pyridoxal phosphate binding"/>
    <property type="evidence" value="ECO:0007669"/>
    <property type="project" value="InterPro"/>
</dbReference>
<dbReference type="GO" id="GO:0009071">
    <property type="term" value="P:serine family amino acid catabolic process"/>
    <property type="evidence" value="ECO:0007669"/>
    <property type="project" value="TreeGrafter"/>
</dbReference>
<name>A0A7G9SA48_9SPHN</name>
<protein>
    <recommendedName>
        <fullName evidence="5 11">Threonine synthase</fullName>
        <ecNumber evidence="4 11">4.2.3.1</ecNumber>
    </recommendedName>
</protein>
<comment type="catalytic activity">
    <reaction evidence="10">
        <text>O-phospho-L-homoserine + H2O = L-threonine + phosphate</text>
        <dbReference type="Rhea" id="RHEA:10840"/>
        <dbReference type="ChEBI" id="CHEBI:15377"/>
        <dbReference type="ChEBI" id="CHEBI:43474"/>
        <dbReference type="ChEBI" id="CHEBI:57590"/>
        <dbReference type="ChEBI" id="CHEBI:57926"/>
        <dbReference type="EC" id="4.2.3.1"/>
    </reaction>
</comment>
<evidence type="ECO:0000256" key="2">
    <source>
        <dbReference type="ARBA" id="ARBA00004979"/>
    </source>
</evidence>
<comment type="pathway">
    <text evidence="2">Amino-acid biosynthesis; L-threonine biosynthesis; L-threonine from L-aspartate: step 5/5.</text>
</comment>
<organism evidence="15 16">
    <name type="scientific">Sphingomonas rhizophila</name>
    <dbReference type="NCBI Taxonomy" id="2071607"/>
    <lineage>
        <taxon>Bacteria</taxon>
        <taxon>Pseudomonadati</taxon>
        <taxon>Pseudomonadota</taxon>
        <taxon>Alphaproteobacteria</taxon>
        <taxon>Sphingomonadales</taxon>
        <taxon>Sphingomonadaceae</taxon>
        <taxon>Sphingomonas</taxon>
    </lineage>
</organism>
<evidence type="ECO:0000256" key="4">
    <source>
        <dbReference type="ARBA" id="ARBA00013028"/>
    </source>
</evidence>
<dbReference type="InterPro" id="IPR029144">
    <property type="entry name" value="Thr_synth_N"/>
</dbReference>
<evidence type="ECO:0000256" key="12">
    <source>
        <dbReference type="PIRSR" id="PIRSR604450-51"/>
    </source>
</evidence>
<evidence type="ECO:0000256" key="1">
    <source>
        <dbReference type="ARBA" id="ARBA00001933"/>
    </source>
</evidence>
<dbReference type="RefSeq" id="WP_187541722.1">
    <property type="nucleotide sequence ID" value="NZ_CP060717.1"/>
</dbReference>
<dbReference type="EC" id="4.2.3.1" evidence="4 11"/>
<dbReference type="InterPro" id="IPR001926">
    <property type="entry name" value="TrpB-like_PALP"/>
</dbReference>
<dbReference type="KEGG" id="srhi:H9L12_10695"/>
<dbReference type="Pfam" id="PF14821">
    <property type="entry name" value="Thr_synth_N"/>
    <property type="match status" value="1"/>
</dbReference>
<dbReference type="InterPro" id="IPR000634">
    <property type="entry name" value="Ser/Thr_deHydtase_PyrdxlP-BS"/>
</dbReference>
<dbReference type="Pfam" id="PF00291">
    <property type="entry name" value="PALP"/>
    <property type="match status" value="1"/>
</dbReference>
<evidence type="ECO:0000256" key="7">
    <source>
        <dbReference type="ARBA" id="ARBA00022697"/>
    </source>
</evidence>
<dbReference type="GO" id="GO:0046360">
    <property type="term" value="P:2-oxobutyrate biosynthetic process"/>
    <property type="evidence" value="ECO:0007669"/>
    <property type="project" value="TreeGrafter"/>
</dbReference>
<dbReference type="InterPro" id="IPR037158">
    <property type="entry name" value="Thr_synth_N_sf"/>
</dbReference>
<keyword evidence="8 12" id="KW-0663">Pyridoxal phosphate</keyword>
<evidence type="ECO:0000313" key="16">
    <source>
        <dbReference type="Proteomes" id="UP000515955"/>
    </source>
</evidence>
<dbReference type="SUPFAM" id="SSF53686">
    <property type="entry name" value="Tryptophan synthase beta subunit-like PLP-dependent enzymes"/>
    <property type="match status" value="1"/>
</dbReference>